<sequence>MIRSTNWLWPVVVWLPIGALFTVLIVSAHGGPTSDAVVAASRMIVAAATLGYGVYGFTARVPWPHPFRLRFVLIHAVAALVYAFAWIVFNSVLHSVIEHRLVMIVGPGWLRFLIMGVWLYLIIAGAAYAVRAAARAAQLEALAARTELAALRAQLHPHFLFNALHTVMQLIPVEPRAASRAAEQLADILRTVLDEQRESLCLREELAFVDRYLAIECLRFGERLVVVRDIDPRALECELPAFAVQTLVENAVRHGAAPNLSATTITIAAHRRDDHLWVSVTDDGVGLPEAGSSAGTGLQRLRQRLSWLYGSNAACVVVPGPGRGVAATLRIPLLEKRSGSGTDDE</sequence>
<name>A0ABY6BAN2_9GAMM</name>
<dbReference type="PANTHER" id="PTHR34220:SF7">
    <property type="entry name" value="SENSOR HISTIDINE KINASE YPDA"/>
    <property type="match status" value="1"/>
</dbReference>
<evidence type="ECO:0000259" key="3">
    <source>
        <dbReference type="Pfam" id="PF06580"/>
    </source>
</evidence>
<accession>A0ABY6BAN2</accession>
<dbReference type="InterPro" id="IPR050640">
    <property type="entry name" value="Bact_2-comp_sensor_kinase"/>
</dbReference>
<dbReference type="PANTHER" id="PTHR34220">
    <property type="entry name" value="SENSOR HISTIDINE KINASE YPDA"/>
    <property type="match status" value="1"/>
</dbReference>
<keyword evidence="4" id="KW-0808">Transferase</keyword>
<keyword evidence="1" id="KW-0812">Transmembrane</keyword>
<keyword evidence="5" id="KW-1185">Reference proteome</keyword>
<keyword evidence="4" id="KW-0418">Kinase</keyword>
<feature type="domain" description="Histidine kinase/HSP90-like ATPase" evidence="2">
    <location>
        <begin position="243"/>
        <end position="333"/>
    </location>
</feature>
<proteinExistence type="predicted"/>
<feature type="transmembrane region" description="Helical" evidence="1">
    <location>
        <begin position="7"/>
        <end position="30"/>
    </location>
</feature>
<gene>
    <name evidence="4" type="ORF">N4264_19165</name>
</gene>
<feature type="domain" description="Signal transduction histidine kinase internal region" evidence="3">
    <location>
        <begin position="147"/>
        <end position="224"/>
    </location>
</feature>
<dbReference type="EMBL" id="CP104694">
    <property type="protein sequence ID" value="UXI66857.1"/>
    <property type="molecule type" value="Genomic_DNA"/>
</dbReference>
<dbReference type="InterPro" id="IPR003594">
    <property type="entry name" value="HATPase_dom"/>
</dbReference>
<evidence type="ECO:0000256" key="1">
    <source>
        <dbReference type="SAM" id="Phobius"/>
    </source>
</evidence>
<feature type="transmembrane region" description="Helical" evidence="1">
    <location>
        <begin position="109"/>
        <end position="130"/>
    </location>
</feature>
<evidence type="ECO:0000259" key="2">
    <source>
        <dbReference type="Pfam" id="PF02518"/>
    </source>
</evidence>
<dbReference type="RefSeq" id="WP_261693837.1">
    <property type="nucleotide sequence ID" value="NZ_CP104694.1"/>
</dbReference>
<evidence type="ECO:0000313" key="4">
    <source>
        <dbReference type="EMBL" id="UXI66857.1"/>
    </source>
</evidence>
<dbReference type="Pfam" id="PF06580">
    <property type="entry name" value="His_kinase"/>
    <property type="match status" value="1"/>
</dbReference>
<evidence type="ECO:0000313" key="5">
    <source>
        <dbReference type="Proteomes" id="UP001064632"/>
    </source>
</evidence>
<dbReference type="Pfam" id="PF02518">
    <property type="entry name" value="HATPase_c"/>
    <property type="match status" value="1"/>
</dbReference>
<keyword evidence="1" id="KW-0472">Membrane</keyword>
<dbReference type="Gene3D" id="3.30.565.10">
    <property type="entry name" value="Histidine kinase-like ATPase, C-terminal domain"/>
    <property type="match status" value="1"/>
</dbReference>
<dbReference type="InterPro" id="IPR036890">
    <property type="entry name" value="HATPase_C_sf"/>
</dbReference>
<feature type="transmembrane region" description="Helical" evidence="1">
    <location>
        <begin position="36"/>
        <end position="57"/>
    </location>
</feature>
<keyword evidence="1" id="KW-1133">Transmembrane helix</keyword>
<dbReference type="Proteomes" id="UP001064632">
    <property type="component" value="Chromosome"/>
</dbReference>
<dbReference type="InterPro" id="IPR010559">
    <property type="entry name" value="Sig_transdc_His_kin_internal"/>
</dbReference>
<feature type="transmembrane region" description="Helical" evidence="1">
    <location>
        <begin position="69"/>
        <end position="89"/>
    </location>
</feature>
<protein>
    <submittedName>
        <fullName evidence="4">Histidine kinase</fullName>
    </submittedName>
</protein>
<organism evidence="4 5">
    <name type="scientific">Tahibacter amnicola</name>
    <dbReference type="NCBI Taxonomy" id="2976241"/>
    <lineage>
        <taxon>Bacteria</taxon>
        <taxon>Pseudomonadati</taxon>
        <taxon>Pseudomonadota</taxon>
        <taxon>Gammaproteobacteria</taxon>
        <taxon>Lysobacterales</taxon>
        <taxon>Rhodanobacteraceae</taxon>
        <taxon>Tahibacter</taxon>
    </lineage>
</organism>
<reference evidence="4" key="1">
    <citation type="submission" date="2022-09" db="EMBL/GenBank/DDBJ databases">
        <title>Tahibacter sp. nov., isolated from a fresh water.</title>
        <authorList>
            <person name="Baek J.H."/>
            <person name="Lee J.K."/>
            <person name="Kim J.M."/>
            <person name="Jeon C.O."/>
        </authorList>
    </citation>
    <scope>NUCLEOTIDE SEQUENCE</scope>
    <source>
        <strain evidence="4">W38</strain>
    </source>
</reference>
<dbReference type="GO" id="GO:0016301">
    <property type="term" value="F:kinase activity"/>
    <property type="evidence" value="ECO:0007669"/>
    <property type="project" value="UniProtKB-KW"/>
</dbReference>
<dbReference type="SUPFAM" id="SSF55874">
    <property type="entry name" value="ATPase domain of HSP90 chaperone/DNA topoisomerase II/histidine kinase"/>
    <property type="match status" value="1"/>
</dbReference>